<organism evidence="2 3">
    <name type="scientific">Armillaria borealis</name>
    <dbReference type="NCBI Taxonomy" id="47425"/>
    <lineage>
        <taxon>Eukaryota</taxon>
        <taxon>Fungi</taxon>
        <taxon>Dikarya</taxon>
        <taxon>Basidiomycota</taxon>
        <taxon>Agaricomycotina</taxon>
        <taxon>Agaricomycetes</taxon>
        <taxon>Agaricomycetidae</taxon>
        <taxon>Agaricales</taxon>
        <taxon>Marasmiineae</taxon>
        <taxon>Physalacriaceae</taxon>
        <taxon>Armillaria</taxon>
    </lineage>
</organism>
<sequence length="895" mass="99312">MFAAKSPPKGKNKEEWHMGWWDFQPLVEQLTPRRAEWSNSSVIFTPHPTQPTIQARHFSSSKQFNIPSPALILAALTDFDPPAVISVSPNDDWLFAYFPGRGVPGAGCLWYRGPEIDSWTLKDHWTLPLGAGVVTASWLGAPRQWTADEHGSFLRLPTRGPRTPVSYPTLALVTQNHRLTLCYVRNYIPSLKMFSAPLNQYSVVHENSSVPTPEATDNGGILRLCVTAAIGLGYDESSILVATRSHIIPLPPGNPDTDHFDMNMSLDFGQSNAESTTHSEEVYGEESIIEVSEVRLQFDGIMMRLSTQPLPPIQNWEAQLTNLVFVCKTPSVPELGVIQNEETKAAMYLVASFLDFGDYSNLPQSKIVCYSMSRHATPDTNRSAWSCHQAGTRTYTEGPLQGVNASLLVGILDTSGSFIAGKTKDKEVRIGLTTVLEPRTSIDPTLFEYDKEWEPSPIFTSAIKVGKEGPFLWNYLLLSRSMPFFHLTRCCCVPISSTVRATQTSVHTVPMRRASRAFKASILPLSSGLASAVLSRKSTADYTHLLSLSTMPMEEVGHILFQVLTIVETQSRGKLGTLTWQTLGVALEVYRLRSLRAKDETDRDNLTARWQTAHDLCSLAACNAAFEDCRDHEGPDFQAVWQFIGICGWVVNFVEKVMKEAMLINATSKPSSNETDDLFGAESIASTDHYEVPCLLHIVHPRALVNLKQALSNVRNFRSTLGSLTTRGENSQIAKDVLVDLVDCSGVDLNALDPLLDEFILKSKGIEVEETRRSFALCEPTTSMEPQLQENVKRLCESGVISKSRLYIKPHELIDGFENLSLEGPRKEQDKDVVSKGVLMKRQPCVRCLRCDGLSEAAKDGTRSGAGSVSLRWRTWERKWVPGCVCGGLWVTAKT</sequence>
<accession>A0AA39JY32</accession>
<dbReference type="AlphaFoldDB" id="A0AA39JY32"/>
<dbReference type="InterPro" id="IPR048339">
    <property type="entry name" value="Mediator_Med16_C"/>
</dbReference>
<dbReference type="Proteomes" id="UP001175226">
    <property type="component" value="Unassembled WGS sequence"/>
</dbReference>
<evidence type="ECO:0000313" key="3">
    <source>
        <dbReference type="Proteomes" id="UP001175226"/>
    </source>
</evidence>
<evidence type="ECO:0000259" key="1">
    <source>
        <dbReference type="Pfam" id="PF20719"/>
    </source>
</evidence>
<evidence type="ECO:0000313" key="2">
    <source>
        <dbReference type="EMBL" id="KAK0451056.1"/>
    </source>
</evidence>
<keyword evidence="3" id="KW-1185">Reference proteome</keyword>
<reference evidence="2" key="1">
    <citation type="submission" date="2023-06" db="EMBL/GenBank/DDBJ databases">
        <authorList>
            <consortium name="Lawrence Berkeley National Laboratory"/>
            <person name="Ahrendt S."/>
            <person name="Sahu N."/>
            <person name="Indic B."/>
            <person name="Wong-Bajracharya J."/>
            <person name="Merenyi Z."/>
            <person name="Ke H.-M."/>
            <person name="Monk M."/>
            <person name="Kocsube S."/>
            <person name="Drula E."/>
            <person name="Lipzen A."/>
            <person name="Balint B."/>
            <person name="Henrissat B."/>
            <person name="Andreopoulos B."/>
            <person name="Martin F.M."/>
            <person name="Harder C.B."/>
            <person name="Rigling D."/>
            <person name="Ford K.L."/>
            <person name="Foster G.D."/>
            <person name="Pangilinan J."/>
            <person name="Papanicolaou A."/>
            <person name="Barry K."/>
            <person name="LaButti K."/>
            <person name="Viragh M."/>
            <person name="Koriabine M."/>
            <person name="Yan M."/>
            <person name="Riley R."/>
            <person name="Champramary S."/>
            <person name="Plett K.L."/>
            <person name="Tsai I.J."/>
            <person name="Slot J."/>
            <person name="Sipos G."/>
            <person name="Plett J."/>
            <person name="Nagy L.G."/>
            <person name="Grigoriev I.V."/>
        </authorList>
    </citation>
    <scope>NUCLEOTIDE SEQUENCE</scope>
    <source>
        <strain evidence="2">FPL87.14</strain>
    </source>
</reference>
<name>A0AA39JY32_9AGAR</name>
<dbReference type="Pfam" id="PF20719">
    <property type="entry name" value="Med16_C"/>
    <property type="match status" value="1"/>
</dbReference>
<proteinExistence type="predicted"/>
<feature type="domain" description="Mediator complex subunit 16 C-terminal" evidence="1">
    <location>
        <begin position="833"/>
        <end position="891"/>
    </location>
</feature>
<dbReference type="EMBL" id="JAUEPT010000006">
    <property type="protein sequence ID" value="KAK0451056.1"/>
    <property type="molecule type" value="Genomic_DNA"/>
</dbReference>
<comment type="caution">
    <text evidence="2">The sequence shown here is derived from an EMBL/GenBank/DDBJ whole genome shotgun (WGS) entry which is preliminary data.</text>
</comment>
<protein>
    <recommendedName>
        <fullName evidence="1">Mediator complex subunit 16 C-terminal domain-containing protein</fullName>
    </recommendedName>
</protein>
<gene>
    <name evidence="2" type="ORF">EV421DRAFT_1776870</name>
</gene>